<accession>D8RNK2</accession>
<proteinExistence type="predicted"/>
<dbReference type="Proteomes" id="UP000001514">
    <property type="component" value="Unassembled WGS sequence"/>
</dbReference>
<dbReference type="GO" id="GO:0004672">
    <property type="term" value="F:protein kinase activity"/>
    <property type="evidence" value="ECO:0007669"/>
    <property type="project" value="InterPro"/>
</dbReference>
<name>D8RNK2_SELML</name>
<dbReference type="InterPro" id="IPR008266">
    <property type="entry name" value="Tyr_kinase_AS"/>
</dbReference>
<reference evidence="1 2" key="1">
    <citation type="journal article" date="2011" name="Science">
        <title>The Selaginella genome identifies genetic changes associated with the evolution of vascular plants.</title>
        <authorList>
            <person name="Banks J.A."/>
            <person name="Nishiyama T."/>
            <person name="Hasebe M."/>
            <person name="Bowman J.L."/>
            <person name="Gribskov M."/>
            <person name="dePamphilis C."/>
            <person name="Albert V.A."/>
            <person name="Aono N."/>
            <person name="Aoyama T."/>
            <person name="Ambrose B.A."/>
            <person name="Ashton N.W."/>
            <person name="Axtell M.J."/>
            <person name="Barker E."/>
            <person name="Barker M.S."/>
            <person name="Bennetzen J.L."/>
            <person name="Bonawitz N.D."/>
            <person name="Chapple C."/>
            <person name="Cheng C."/>
            <person name="Correa L.G."/>
            <person name="Dacre M."/>
            <person name="DeBarry J."/>
            <person name="Dreyer I."/>
            <person name="Elias M."/>
            <person name="Engstrom E.M."/>
            <person name="Estelle M."/>
            <person name="Feng L."/>
            <person name="Finet C."/>
            <person name="Floyd S.K."/>
            <person name="Frommer W.B."/>
            <person name="Fujita T."/>
            <person name="Gramzow L."/>
            <person name="Gutensohn M."/>
            <person name="Harholt J."/>
            <person name="Hattori M."/>
            <person name="Heyl A."/>
            <person name="Hirai T."/>
            <person name="Hiwatashi Y."/>
            <person name="Ishikawa M."/>
            <person name="Iwata M."/>
            <person name="Karol K.G."/>
            <person name="Koehler B."/>
            <person name="Kolukisaoglu U."/>
            <person name="Kubo M."/>
            <person name="Kurata T."/>
            <person name="Lalonde S."/>
            <person name="Li K."/>
            <person name="Li Y."/>
            <person name="Litt A."/>
            <person name="Lyons E."/>
            <person name="Manning G."/>
            <person name="Maruyama T."/>
            <person name="Michael T.P."/>
            <person name="Mikami K."/>
            <person name="Miyazaki S."/>
            <person name="Morinaga S."/>
            <person name="Murata T."/>
            <person name="Mueller-Roeber B."/>
            <person name="Nelson D.R."/>
            <person name="Obara M."/>
            <person name="Oguri Y."/>
            <person name="Olmstead R.G."/>
            <person name="Onodera N."/>
            <person name="Petersen B.L."/>
            <person name="Pils B."/>
            <person name="Prigge M."/>
            <person name="Rensing S.A."/>
            <person name="Riano-Pachon D.M."/>
            <person name="Roberts A.W."/>
            <person name="Sato Y."/>
            <person name="Scheller H.V."/>
            <person name="Schulz B."/>
            <person name="Schulz C."/>
            <person name="Shakirov E.V."/>
            <person name="Shibagaki N."/>
            <person name="Shinohara N."/>
            <person name="Shippen D.E."/>
            <person name="Soerensen I."/>
            <person name="Sotooka R."/>
            <person name="Sugimoto N."/>
            <person name="Sugita M."/>
            <person name="Sumikawa N."/>
            <person name="Tanurdzic M."/>
            <person name="Theissen G."/>
            <person name="Ulvskov P."/>
            <person name="Wakazuki S."/>
            <person name="Weng J.K."/>
            <person name="Willats W.W."/>
            <person name="Wipf D."/>
            <person name="Wolf P.G."/>
            <person name="Yang L."/>
            <person name="Zimmer A.D."/>
            <person name="Zhu Q."/>
            <person name="Mitros T."/>
            <person name="Hellsten U."/>
            <person name="Loque D."/>
            <person name="Otillar R."/>
            <person name="Salamov A."/>
            <person name="Schmutz J."/>
            <person name="Shapiro H."/>
            <person name="Lindquist E."/>
            <person name="Lucas S."/>
            <person name="Rokhsar D."/>
            <person name="Grigoriev I.V."/>
        </authorList>
    </citation>
    <scope>NUCLEOTIDE SEQUENCE [LARGE SCALE GENOMIC DNA]</scope>
</reference>
<organism evidence="2">
    <name type="scientific">Selaginella moellendorffii</name>
    <name type="common">Spikemoss</name>
    <dbReference type="NCBI Taxonomy" id="88036"/>
    <lineage>
        <taxon>Eukaryota</taxon>
        <taxon>Viridiplantae</taxon>
        <taxon>Streptophyta</taxon>
        <taxon>Embryophyta</taxon>
        <taxon>Tracheophyta</taxon>
        <taxon>Lycopodiopsida</taxon>
        <taxon>Selaginellales</taxon>
        <taxon>Selaginellaceae</taxon>
        <taxon>Selaginella</taxon>
    </lineage>
</organism>
<keyword evidence="2" id="KW-1185">Reference proteome</keyword>
<protein>
    <recommendedName>
        <fullName evidence="3">Protein kinase domain-containing protein</fullName>
    </recommendedName>
</protein>
<dbReference type="HOGENOM" id="CLU_883963_0_0_1"/>
<sequence>MIEAKDINFAKSFWDALDDPEYVTEHHDAVYNITTTLLADYLPESPTPYRVLKGGVETDGILMVNRVGVLFLDWKPQSGTDALDLRHGYALAINVEGRLLHVVAASLESELRVWAEPVAVTTCYGNFEQLKTTARIWRAIRIFVEEASRKGLLARLQGTAIPWPLRDLDNVVQPHDSKLFFTLRNSSGEMEAVKFASSYSGENALALKAVKQISVDWWMVSMEYLSRDAGWVSAVDVVEGARKDTNHLAKIKSCIAPAAATGHSKGFVHGDLRLCNVMLRAKTEGGLPEYEGVAPWSGLWHGDQAGARLFIDKLC</sequence>
<gene>
    <name evidence="1" type="ORF">SELMODRAFT_413168</name>
</gene>
<dbReference type="KEGG" id="smo:SELMODRAFT_413168"/>
<dbReference type="InParanoid" id="D8RNK2"/>
<dbReference type="Gramene" id="EFJ26097">
    <property type="protein sequence ID" value="EFJ26097"/>
    <property type="gene ID" value="SELMODRAFT_413168"/>
</dbReference>
<dbReference type="PROSITE" id="PS00109">
    <property type="entry name" value="PROTEIN_KINASE_TYR"/>
    <property type="match status" value="1"/>
</dbReference>
<dbReference type="EMBL" id="GL377585">
    <property type="protein sequence ID" value="EFJ26097.1"/>
    <property type="molecule type" value="Genomic_DNA"/>
</dbReference>
<dbReference type="AlphaFoldDB" id="D8RNK2"/>
<evidence type="ECO:0000313" key="1">
    <source>
        <dbReference type="EMBL" id="EFJ26097.1"/>
    </source>
</evidence>
<evidence type="ECO:0008006" key="3">
    <source>
        <dbReference type="Google" id="ProtNLM"/>
    </source>
</evidence>
<evidence type="ECO:0000313" key="2">
    <source>
        <dbReference type="Proteomes" id="UP000001514"/>
    </source>
</evidence>